<dbReference type="InterPro" id="IPR016181">
    <property type="entry name" value="Acyl_CoA_acyltransferase"/>
</dbReference>
<dbReference type="Gene3D" id="3.40.630.30">
    <property type="match status" value="1"/>
</dbReference>
<dbReference type="InterPro" id="IPR000182">
    <property type="entry name" value="GNAT_dom"/>
</dbReference>
<name>A0AA47I649_9CLOT</name>
<feature type="domain" description="N-acetyltransferase" evidence="3">
    <location>
        <begin position="3"/>
        <end position="144"/>
    </location>
</feature>
<keyword evidence="2" id="KW-0012">Acyltransferase</keyword>
<protein>
    <submittedName>
        <fullName evidence="4">GNAT family N-acetyltransferase</fullName>
    </submittedName>
</protein>
<dbReference type="RefSeq" id="WP_253200052.1">
    <property type="nucleotide sequence ID" value="NZ_CP086239.1"/>
</dbReference>
<evidence type="ECO:0000259" key="3">
    <source>
        <dbReference type="PROSITE" id="PS51186"/>
    </source>
</evidence>
<evidence type="ECO:0000256" key="2">
    <source>
        <dbReference type="ARBA" id="ARBA00023315"/>
    </source>
</evidence>
<evidence type="ECO:0000256" key="1">
    <source>
        <dbReference type="ARBA" id="ARBA00022679"/>
    </source>
</evidence>
<evidence type="ECO:0000313" key="4">
    <source>
        <dbReference type="EMBL" id="WAG59109.1"/>
    </source>
</evidence>
<proteinExistence type="predicted"/>
<dbReference type="PROSITE" id="PS51186">
    <property type="entry name" value="GNAT"/>
    <property type="match status" value="1"/>
</dbReference>
<dbReference type="GO" id="GO:0016747">
    <property type="term" value="F:acyltransferase activity, transferring groups other than amino-acyl groups"/>
    <property type="evidence" value="ECO:0007669"/>
    <property type="project" value="InterPro"/>
</dbReference>
<dbReference type="Proteomes" id="UP001164733">
    <property type="component" value="Chromosome"/>
</dbReference>
<dbReference type="SUPFAM" id="SSF55729">
    <property type="entry name" value="Acyl-CoA N-acyltransferases (Nat)"/>
    <property type="match status" value="1"/>
</dbReference>
<dbReference type="EMBL" id="CP086239">
    <property type="protein sequence ID" value="WAG59109.1"/>
    <property type="molecule type" value="Genomic_DNA"/>
</dbReference>
<dbReference type="Pfam" id="PF00583">
    <property type="entry name" value="Acetyltransf_1"/>
    <property type="match status" value="1"/>
</dbReference>
<organism evidence="4 5">
    <name type="scientific">Clostridium estertheticum</name>
    <dbReference type="NCBI Taxonomy" id="238834"/>
    <lineage>
        <taxon>Bacteria</taxon>
        <taxon>Bacillati</taxon>
        <taxon>Bacillota</taxon>
        <taxon>Clostridia</taxon>
        <taxon>Eubacteriales</taxon>
        <taxon>Clostridiaceae</taxon>
        <taxon>Clostridium</taxon>
    </lineage>
</organism>
<accession>A0AA47I649</accession>
<sequence length="144" mass="16306">MKINIRECTMLDYMDIALLNKNEMGYEYPASDTKKKLEQLLNDSNHKIYVAIAYDKVVGYVHANNHDLLYAPHLKNIMGIAVASDFKKNGIGKMLMNEVEEWAWDTGAYGVRLVSGLARTGAHAFYVSCGYGGIKDQKNFKKMF</sequence>
<dbReference type="InterPro" id="IPR050832">
    <property type="entry name" value="Bact_Acetyltransf"/>
</dbReference>
<evidence type="ECO:0000313" key="5">
    <source>
        <dbReference type="Proteomes" id="UP001164733"/>
    </source>
</evidence>
<dbReference type="AlphaFoldDB" id="A0AA47I649"/>
<dbReference type="CDD" id="cd04301">
    <property type="entry name" value="NAT_SF"/>
    <property type="match status" value="1"/>
</dbReference>
<dbReference type="PANTHER" id="PTHR43877">
    <property type="entry name" value="AMINOALKYLPHOSPHONATE N-ACETYLTRANSFERASE-RELATED-RELATED"/>
    <property type="match status" value="1"/>
</dbReference>
<gene>
    <name evidence="4" type="ORF">LL038_15860</name>
</gene>
<reference evidence="4" key="1">
    <citation type="submission" date="2021-11" db="EMBL/GenBank/DDBJ databases">
        <title>Clostridia strains as spoilage organisms.</title>
        <authorList>
            <person name="Wambui J."/>
            <person name="Stevens M.J.A."/>
            <person name="Stephan R."/>
        </authorList>
    </citation>
    <scope>NUCLEOTIDE SEQUENCE</scope>
    <source>
        <strain evidence="4">CF009</strain>
    </source>
</reference>
<keyword evidence="1" id="KW-0808">Transferase</keyword>